<sequence>MVLPNSTTGTGSNPRSRRSACDRCRAYKLRCQRDERPNEPCDRCSKAHLVCTTTYEQTSQRQNGCAHLPNGNDRGGGGRTENTRTGREQQQLGLPSPERPSPPPSPPSGQTSRRDSGYGSRLPSAILPSPAQREYLYTLDEVRGNAAATRWSTISPTTRRALEEAAGDAMPLDQEEQLGMDGMDFSMPGMGFDSGDLSSLIVDYSMDHDLSLSRTTDRRQGSDRDEGGRRFSYDDFTNADTTSASTSVPSWPTTRGGLSDGTIESMRDQDVEPGVLNAEEAARGSTPAKSHRDLLKLSLELMEDQEMMSAQAPWPPKPPITPNPLRCSSSVQQQPVNRMLDQASRLWEILKNLSAVGDTPRPRSGSRYENGSSNHSNGGGGGTSSNGTNRQGSIRPRSATAGNSYLAGNGNGSDLDSVAFPPPLPPHSYKHPDPVLIANLVTTYVCLLRSCRAVFARLHHALLMAPASEENSLISLPDLQFGNFPLENNVAIQVRVLIELTLGMLHRISNALGIGLADVIGGDSSSSPTPNEDAAHRMPFLSDPVAISIRQIILSQEMMQSSSQNVDPPPLARIIKNIRTLLERRKAKAKANKTP</sequence>
<feature type="compositionally biased region" description="Polar residues" evidence="2">
    <location>
        <begin position="1"/>
        <end position="14"/>
    </location>
</feature>
<dbReference type="GO" id="GO:0008270">
    <property type="term" value="F:zinc ion binding"/>
    <property type="evidence" value="ECO:0007669"/>
    <property type="project" value="InterPro"/>
</dbReference>
<dbReference type="Gene3D" id="4.10.240.10">
    <property type="entry name" value="Zn(2)-C6 fungal-type DNA-binding domain"/>
    <property type="match status" value="1"/>
</dbReference>
<dbReference type="InterPro" id="IPR036864">
    <property type="entry name" value="Zn2-C6_fun-type_DNA-bd_sf"/>
</dbReference>
<proteinExistence type="predicted"/>
<accession>A0AAE8N8T9</accession>
<comment type="caution">
    <text evidence="4">The sequence shown here is derived from an EMBL/GenBank/DDBJ whole genome shotgun (WGS) entry which is preliminary data.</text>
</comment>
<dbReference type="EMBL" id="ONZQ02000021">
    <property type="protein sequence ID" value="SPO07538.1"/>
    <property type="molecule type" value="Genomic_DNA"/>
</dbReference>
<dbReference type="AlphaFoldDB" id="A0AAE8N8T9"/>
<feature type="compositionally biased region" description="Polar residues" evidence="2">
    <location>
        <begin position="238"/>
        <end position="253"/>
    </location>
</feature>
<dbReference type="SUPFAM" id="SSF57701">
    <property type="entry name" value="Zn2/Cys6 DNA-binding domain"/>
    <property type="match status" value="1"/>
</dbReference>
<dbReference type="Proteomes" id="UP001187682">
    <property type="component" value="Unassembled WGS sequence"/>
</dbReference>
<gene>
    <name evidence="4" type="ORF">DNG_10232</name>
</gene>
<evidence type="ECO:0000259" key="3">
    <source>
        <dbReference type="PROSITE" id="PS50048"/>
    </source>
</evidence>
<feature type="compositionally biased region" description="Basic and acidic residues" evidence="2">
    <location>
        <begin position="213"/>
        <end position="233"/>
    </location>
</feature>
<protein>
    <recommendedName>
        <fullName evidence="3">Zn(2)-C6 fungal-type domain-containing protein</fullName>
    </recommendedName>
</protein>
<organism evidence="4 5">
    <name type="scientific">Cephalotrichum gorgonifer</name>
    <dbReference type="NCBI Taxonomy" id="2041049"/>
    <lineage>
        <taxon>Eukaryota</taxon>
        <taxon>Fungi</taxon>
        <taxon>Dikarya</taxon>
        <taxon>Ascomycota</taxon>
        <taxon>Pezizomycotina</taxon>
        <taxon>Sordariomycetes</taxon>
        <taxon>Hypocreomycetidae</taxon>
        <taxon>Microascales</taxon>
        <taxon>Microascaceae</taxon>
        <taxon>Cephalotrichum</taxon>
    </lineage>
</organism>
<dbReference type="GO" id="GO:0000981">
    <property type="term" value="F:DNA-binding transcription factor activity, RNA polymerase II-specific"/>
    <property type="evidence" value="ECO:0007669"/>
    <property type="project" value="InterPro"/>
</dbReference>
<dbReference type="PROSITE" id="PS50048">
    <property type="entry name" value="ZN2_CY6_FUNGAL_2"/>
    <property type="match status" value="1"/>
</dbReference>
<feature type="region of interest" description="Disordered" evidence="2">
    <location>
        <begin position="56"/>
        <end position="127"/>
    </location>
</feature>
<feature type="compositionally biased region" description="Pro residues" evidence="2">
    <location>
        <begin position="97"/>
        <end position="107"/>
    </location>
</feature>
<keyword evidence="5" id="KW-1185">Reference proteome</keyword>
<dbReference type="CDD" id="cd00067">
    <property type="entry name" value="GAL4"/>
    <property type="match status" value="1"/>
</dbReference>
<feature type="domain" description="Zn(2)-C6 fungal-type" evidence="3">
    <location>
        <begin position="20"/>
        <end position="53"/>
    </location>
</feature>
<keyword evidence="1" id="KW-0539">Nucleus</keyword>
<name>A0AAE8N8T9_9PEZI</name>
<dbReference type="Pfam" id="PF00172">
    <property type="entry name" value="Zn_clus"/>
    <property type="match status" value="1"/>
</dbReference>
<evidence type="ECO:0000256" key="2">
    <source>
        <dbReference type="SAM" id="MobiDB-lite"/>
    </source>
</evidence>
<feature type="region of interest" description="Disordered" evidence="2">
    <location>
        <begin position="213"/>
        <end position="264"/>
    </location>
</feature>
<dbReference type="PROSITE" id="PS00463">
    <property type="entry name" value="ZN2_CY6_FUNGAL_1"/>
    <property type="match status" value="1"/>
</dbReference>
<feature type="region of interest" description="Disordered" evidence="2">
    <location>
        <begin position="1"/>
        <end position="21"/>
    </location>
</feature>
<evidence type="ECO:0000256" key="1">
    <source>
        <dbReference type="ARBA" id="ARBA00023242"/>
    </source>
</evidence>
<dbReference type="InterPro" id="IPR001138">
    <property type="entry name" value="Zn2Cys6_DnaBD"/>
</dbReference>
<feature type="region of interest" description="Disordered" evidence="2">
    <location>
        <begin position="356"/>
        <end position="408"/>
    </location>
</feature>
<evidence type="ECO:0000313" key="5">
    <source>
        <dbReference type="Proteomes" id="UP001187682"/>
    </source>
</evidence>
<evidence type="ECO:0000313" key="4">
    <source>
        <dbReference type="EMBL" id="SPO07538.1"/>
    </source>
</evidence>
<reference evidence="4" key="1">
    <citation type="submission" date="2018-03" db="EMBL/GenBank/DDBJ databases">
        <authorList>
            <person name="Guldener U."/>
        </authorList>
    </citation>
    <scope>NUCLEOTIDE SEQUENCE</scope>
</reference>